<keyword evidence="1" id="KW-0378">Hydrolase</keyword>
<name>A0A1G8ACL9_ANETH</name>
<sequence>MNYFIISQDERIQDAVQPMGISQVITKEMLTKKKVRDMDKLNLQFQIREQDTTEYVDFIEKPIPLLSDRGKQIIEKYVPKLYFKSVMLKDMKRLRQELYWLIVPPRIDCLSEQTEFHKDGTLKRLVIDESKAAPYKIFKIKGIMEEYILISLDVAESLLRRDFTGIRLKKVEKEIVEERG</sequence>
<dbReference type="OrthoDB" id="2086300at2"/>
<proteinExistence type="predicted"/>
<keyword evidence="4" id="KW-1185">Reference proteome</keyword>
<dbReference type="GeneID" id="97141133"/>
<reference evidence="1 4" key="2">
    <citation type="submission" date="2021-08" db="EMBL/GenBank/DDBJ databases">
        <title>Complete genome sequence of the strain Aneurinibacillus thermoaerophilus CCM 8960.</title>
        <authorList>
            <person name="Musilova J."/>
            <person name="Kourilova X."/>
            <person name="Pernicova I."/>
            <person name="Bezdicek M."/>
            <person name="Lengerova M."/>
            <person name="Obruca S."/>
            <person name="Sedlar K."/>
        </authorList>
    </citation>
    <scope>NUCLEOTIDE SEQUENCE [LARGE SCALE GENOMIC DNA]</scope>
    <source>
        <strain evidence="1 4">CCM 8960</strain>
    </source>
</reference>
<dbReference type="AlphaFoldDB" id="A0A1G8ACL9"/>
<dbReference type="Proteomes" id="UP000826616">
    <property type="component" value="Chromosome"/>
</dbReference>
<gene>
    <name evidence="1" type="ORF">K3F53_07085</name>
    <name evidence="2" type="ORF">SAMN04489735_101514</name>
</gene>
<evidence type="ECO:0000313" key="4">
    <source>
        <dbReference type="Proteomes" id="UP000826616"/>
    </source>
</evidence>
<protein>
    <submittedName>
        <fullName evidence="1">Serine protease</fullName>
    </submittedName>
</protein>
<dbReference type="EMBL" id="FNDE01000015">
    <property type="protein sequence ID" value="SDH18586.1"/>
    <property type="molecule type" value="Genomic_DNA"/>
</dbReference>
<dbReference type="GO" id="GO:0008233">
    <property type="term" value="F:peptidase activity"/>
    <property type="evidence" value="ECO:0007669"/>
    <property type="project" value="UniProtKB-KW"/>
</dbReference>
<dbReference type="RefSeq" id="WP_057899207.1">
    <property type="nucleotide sequence ID" value="NZ_CP080764.1"/>
</dbReference>
<dbReference type="Proteomes" id="UP000198956">
    <property type="component" value="Unassembled WGS sequence"/>
</dbReference>
<dbReference type="EMBL" id="CP080764">
    <property type="protein sequence ID" value="QYY43945.1"/>
    <property type="molecule type" value="Genomic_DNA"/>
</dbReference>
<reference evidence="2 3" key="1">
    <citation type="submission" date="2016-10" db="EMBL/GenBank/DDBJ databases">
        <authorList>
            <person name="de Groot N.N."/>
        </authorList>
    </citation>
    <scope>NUCLEOTIDE SEQUENCE [LARGE SCALE GENOMIC DNA]</scope>
    <source>
        <strain evidence="2 3">L 420-91</strain>
    </source>
</reference>
<evidence type="ECO:0000313" key="2">
    <source>
        <dbReference type="EMBL" id="SDH18586.1"/>
    </source>
</evidence>
<accession>A0A1G8ACL9</accession>
<organism evidence="2 3">
    <name type="scientific">Aneurinibacillus thermoaerophilus</name>
    <dbReference type="NCBI Taxonomy" id="143495"/>
    <lineage>
        <taxon>Bacteria</taxon>
        <taxon>Bacillati</taxon>
        <taxon>Bacillota</taxon>
        <taxon>Bacilli</taxon>
        <taxon>Bacillales</taxon>
        <taxon>Paenibacillaceae</taxon>
        <taxon>Aneurinibacillus group</taxon>
        <taxon>Aneurinibacillus</taxon>
    </lineage>
</organism>
<evidence type="ECO:0000313" key="1">
    <source>
        <dbReference type="EMBL" id="QYY43945.1"/>
    </source>
</evidence>
<keyword evidence="1" id="KW-0645">Protease</keyword>
<evidence type="ECO:0000313" key="3">
    <source>
        <dbReference type="Proteomes" id="UP000198956"/>
    </source>
</evidence>
<dbReference type="GO" id="GO:0006508">
    <property type="term" value="P:proteolysis"/>
    <property type="evidence" value="ECO:0007669"/>
    <property type="project" value="UniProtKB-KW"/>
</dbReference>